<comment type="subcellular location">
    <subcellularLocation>
        <location evidence="1">Membrane</location>
    </subcellularLocation>
</comment>
<name>A0A914YZ88_9BILA</name>
<dbReference type="Proteomes" id="UP000887577">
    <property type="component" value="Unplaced"/>
</dbReference>
<dbReference type="InterPro" id="IPR028082">
    <property type="entry name" value="Peripla_BP_I"/>
</dbReference>
<evidence type="ECO:0000259" key="5">
    <source>
        <dbReference type="Pfam" id="PF01094"/>
    </source>
</evidence>
<keyword evidence="4" id="KW-0472">Membrane</keyword>
<proteinExistence type="predicted"/>
<sequence>MESTAAGYAYELIENDQVDLLVAPPCIDAAIVAGHVATYYNVPVTLWGVTFATTLSDDMMYPTIMSVVPNYRDMATVTCEDVINNRSDCIVSFKDIVDSWAPEDINYTLTQMRSKSRIVVLCFDDQDQLRSFALALYDEGMYTDDYVFIIPDSDMSKSVGLDVAPFWIDQYTPSDGRDADAAKVGKQNKI</sequence>
<organism evidence="6 7">
    <name type="scientific">Panagrolaimus superbus</name>
    <dbReference type="NCBI Taxonomy" id="310955"/>
    <lineage>
        <taxon>Eukaryota</taxon>
        <taxon>Metazoa</taxon>
        <taxon>Ecdysozoa</taxon>
        <taxon>Nematoda</taxon>
        <taxon>Chromadorea</taxon>
        <taxon>Rhabditida</taxon>
        <taxon>Tylenchina</taxon>
        <taxon>Panagrolaimomorpha</taxon>
        <taxon>Panagrolaimoidea</taxon>
        <taxon>Panagrolaimidae</taxon>
        <taxon>Panagrolaimus</taxon>
    </lineage>
</organism>
<dbReference type="AlphaFoldDB" id="A0A914YZ88"/>
<dbReference type="Pfam" id="PF01094">
    <property type="entry name" value="ANF_receptor"/>
    <property type="match status" value="2"/>
</dbReference>
<feature type="domain" description="Receptor ligand binding region" evidence="5">
    <location>
        <begin position="82"/>
        <end position="161"/>
    </location>
</feature>
<evidence type="ECO:0000256" key="4">
    <source>
        <dbReference type="ARBA" id="ARBA00023136"/>
    </source>
</evidence>
<evidence type="ECO:0000256" key="1">
    <source>
        <dbReference type="ARBA" id="ARBA00004370"/>
    </source>
</evidence>
<dbReference type="SUPFAM" id="SSF53822">
    <property type="entry name" value="Periplasmic binding protein-like I"/>
    <property type="match status" value="1"/>
</dbReference>
<dbReference type="WBParaSite" id="PSU_v2.g5414.t1">
    <property type="protein sequence ID" value="PSU_v2.g5414.t1"/>
    <property type="gene ID" value="PSU_v2.g5414"/>
</dbReference>
<keyword evidence="3" id="KW-1133">Transmembrane helix</keyword>
<evidence type="ECO:0000313" key="6">
    <source>
        <dbReference type="Proteomes" id="UP000887577"/>
    </source>
</evidence>
<feature type="domain" description="Receptor ligand binding region" evidence="5">
    <location>
        <begin position="3"/>
        <end position="79"/>
    </location>
</feature>
<dbReference type="Gene3D" id="3.40.50.2300">
    <property type="match status" value="1"/>
</dbReference>
<evidence type="ECO:0000256" key="3">
    <source>
        <dbReference type="ARBA" id="ARBA00022989"/>
    </source>
</evidence>
<evidence type="ECO:0000256" key="2">
    <source>
        <dbReference type="ARBA" id="ARBA00022692"/>
    </source>
</evidence>
<evidence type="ECO:0000313" key="7">
    <source>
        <dbReference type="WBParaSite" id="PSU_v2.g5414.t1"/>
    </source>
</evidence>
<reference evidence="7" key="1">
    <citation type="submission" date="2022-11" db="UniProtKB">
        <authorList>
            <consortium name="WormBaseParasite"/>
        </authorList>
    </citation>
    <scope>IDENTIFICATION</scope>
</reference>
<accession>A0A914YZ88</accession>
<keyword evidence="6" id="KW-1185">Reference proteome</keyword>
<protein>
    <submittedName>
        <fullName evidence="7">Receptor ligand binding region domain-containing protein</fullName>
    </submittedName>
</protein>
<keyword evidence="2" id="KW-0812">Transmembrane</keyword>
<dbReference type="InterPro" id="IPR001828">
    <property type="entry name" value="ANF_lig-bd_rcpt"/>
</dbReference>
<dbReference type="GO" id="GO:0016020">
    <property type="term" value="C:membrane"/>
    <property type="evidence" value="ECO:0007669"/>
    <property type="project" value="UniProtKB-SubCell"/>
</dbReference>